<dbReference type="OMA" id="TETEPWH"/>
<evidence type="ECO:0000313" key="4">
    <source>
        <dbReference type="Proteomes" id="UP000075243"/>
    </source>
</evidence>
<dbReference type="PANTHER" id="PTHR47186:SF45">
    <property type="entry name" value="DISEASE RESISTANCE RPP13-LIKE PROTEIN 1"/>
    <property type="match status" value="1"/>
</dbReference>
<dbReference type="EMBL" id="KQ484372">
    <property type="protein sequence ID" value="KYP35499.1"/>
    <property type="molecule type" value="Genomic_DNA"/>
</dbReference>
<gene>
    <name evidence="3" type="ORF">KK1_043467</name>
</gene>
<reference evidence="3" key="1">
    <citation type="journal article" date="2012" name="Nat. Biotechnol.">
        <title>Draft genome sequence of pigeonpea (Cajanus cajan), an orphan legume crop of resource-poor farmers.</title>
        <authorList>
            <person name="Varshney R.K."/>
            <person name="Chen W."/>
            <person name="Li Y."/>
            <person name="Bharti A.K."/>
            <person name="Saxena R.K."/>
            <person name="Schlueter J.A."/>
            <person name="Donoghue M.T."/>
            <person name="Azam S."/>
            <person name="Fan G."/>
            <person name="Whaley A.M."/>
            <person name="Farmer A.D."/>
            <person name="Sheridan J."/>
            <person name="Iwata A."/>
            <person name="Tuteja R."/>
            <person name="Penmetsa R.V."/>
            <person name="Wu W."/>
            <person name="Upadhyaya H.D."/>
            <person name="Yang S.P."/>
            <person name="Shah T."/>
            <person name="Saxena K.B."/>
            <person name="Michael T."/>
            <person name="McCombie W.R."/>
            <person name="Yang B."/>
            <person name="Zhang G."/>
            <person name="Yang H."/>
            <person name="Wang J."/>
            <person name="Spillane C."/>
            <person name="Cook D.R."/>
            <person name="May G.D."/>
            <person name="Xu X."/>
            <person name="Jackson S.A."/>
        </authorList>
    </citation>
    <scope>NUCLEOTIDE SEQUENCE [LARGE SCALE GENOMIC DNA]</scope>
</reference>
<keyword evidence="4" id="KW-1185">Reference proteome</keyword>
<accession>A0A151QZ14</accession>
<dbReference type="Proteomes" id="UP000075243">
    <property type="component" value="Unassembled WGS sequence"/>
</dbReference>
<organism evidence="3 4">
    <name type="scientific">Cajanus cajan</name>
    <name type="common">Pigeon pea</name>
    <name type="synonym">Cajanus indicus</name>
    <dbReference type="NCBI Taxonomy" id="3821"/>
    <lineage>
        <taxon>Eukaryota</taxon>
        <taxon>Viridiplantae</taxon>
        <taxon>Streptophyta</taxon>
        <taxon>Embryophyta</taxon>
        <taxon>Tracheophyta</taxon>
        <taxon>Spermatophyta</taxon>
        <taxon>Magnoliopsida</taxon>
        <taxon>eudicotyledons</taxon>
        <taxon>Gunneridae</taxon>
        <taxon>Pentapetalae</taxon>
        <taxon>rosids</taxon>
        <taxon>fabids</taxon>
        <taxon>Fabales</taxon>
        <taxon>Fabaceae</taxon>
        <taxon>Papilionoideae</taxon>
        <taxon>50 kb inversion clade</taxon>
        <taxon>NPAAA clade</taxon>
        <taxon>indigoferoid/millettioid clade</taxon>
        <taxon>Phaseoleae</taxon>
        <taxon>Cajanus</taxon>
    </lineage>
</organism>
<dbReference type="Gene3D" id="3.80.10.10">
    <property type="entry name" value="Ribonuclease Inhibitor"/>
    <property type="match status" value="1"/>
</dbReference>
<feature type="domain" description="Disease resistance R13L4/SHOC-2-like LRR" evidence="2">
    <location>
        <begin position="35"/>
        <end position="237"/>
    </location>
</feature>
<dbReference type="PANTHER" id="PTHR47186">
    <property type="entry name" value="LEUCINE-RICH REPEAT-CONTAINING PROTEIN 57"/>
    <property type="match status" value="1"/>
</dbReference>
<evidence type="ECO:0000256" key="1">
    <source>
        <dbReference type="ARBA" id="ARBA00022737"/>
    </source>
</evidence>
<dbReference type="SUPFAM" id="SSF52058">
    <property type="entry name" value="L domain-like"/>
    <property type="match status" value="1"/>
</dbReference>
<sequence>MLVSSVLLGENNQPFEKISQVITSSHHNNSPAYLVLDQKKVKISVDSINFMKDLKGQKHLKYLSLRGISRITELPPSIAQLVSLQILDLKACHNLETLPVEIALLKKLTHLDASQCYLLESMPKGIEKLSELQVLKGFVVGNSNKSPRISDLAELKKLKRLSIHIGSEAVVQAEDFDSLKDLEEVKCLKISWGVSSNLRSMHNVISLPPRLEKLDLQCFPRKEINIPPLHTLRKLYIKGGKLTSFPFYMFRKVEILRLKYLNDMDVKPKDLPQIFPSLQYAEGKQVSKQSFEWPNSVEDQVIKC</sequence>
<dbReference type="AlphaFoldDB" id="A0A151QZ14"/>
<evidence type="ECO:0000259" key="2">
    <source>
        <dbReference type="Pfam" id="PF23598"/>
    </source>
</evidence>
<dbReference type="InterPro" id="IPR055414">
    <property type="entry name" value="LRR_R13L4/SHOC2-like"/>
</dbReference>
<name>A0A151QZ14_CAJCA</name>
<dbReference type="InterPro" id="IPR032675">
    <property type="entry name" value="LRR_dom_sf"/>
</dbReference>
<proteinExistence type="predicted"/>
<dbReference type="Pfam" id="PF23598">
    <property type="entry name" value="LRR_14"/>
    <property type="match status" value="1"/>
</dbReference>
<protein>
    <submittedName>
        <fullName evidence="3">Disease resistance RPP13-like protein 4</fullName>
    </submittedName>
</protein>
<keyword evidence="1" id="KW-0677">Repeat</keyword>
<evidence type="ECO:0000313" key="3">
    <source>
        <dbReference type="EMBL" id="KYP35499.1"/>
    </source>
</evidence>
<dbReference type="Gramene" id="C.cajan_44018.t">
    <property type="protein sequence ID" value="C.cajan_44018.t"/>
    <property type="gene ID" value="C.cajan_44018"/>
</dbReference>